<dbReference type="InterPro" id="IPR029044">
    <property type="entry name" value="Nucleotide-diphossugar_trans"/>
</dbReference>
<dbReference type="NCBIfam" id="TIGR00453">
    <property type="entry name" value="ispD"/>
    <property type="match status" value="1"/>
</dbReference>
<comment type="pathway">
    <text evidence="3">Isoprenoid biosynthesis; isopentenyl diphosphate biosynthesis via DXP pathway; isopentenyl diphosphate from 1-deoxy-D-xylulose 5-phosphate: step 2/6.</text>
</comment>
<evidence type="ECO:0000256" key="1">
    <source>
        <dbReference type="ARBA" id="ARBA00022679"/>
    </source>
</evidence>
<dbReference type="Pfam" id="PF01128">
    <property type="entry name" value="IspD"/>
    <property type="match status" value="1"/>
</dbReference>
<proteinExistence type="inferred from homology"/>
<dbReference type="InterPro" id="IPR001228">
    <property type="entry name" value="IspD"/>
</dbReference>
<dbReference type="EC" id="2.7.7.60" evidence="3"/>
<keyword evidence="1 3" id="KW-0808">Transferase</keyword>
<feature type="site" description="Positions MEP for the nucleophilic attack" evidence="3">
    <location>
        <position position="151"/>
    </location>
</feature>
<dbReference type="InterPro" id="IPR050088">
    <property type="entry name" value="IspD/TarI_cytidylyltransf_bact"/>
</dbReference>
<dbReference type="Proteomes" id="UP000885672">
    <property type="component" value="Unassembled WGS sequence"/>
</dbReference>
<dbReference type="PANTHER" id="PTHR32125:SF4">
    <property type="entry name" value="2-C-METHYL-D-ERYTHRITOL 4-PHOSPHATE CYTIDYLYLTRANSFERASE, CHLOROPLASTIC"/>
    <property type="match status" value="1"/>
</dbReference>
<gene>
    <name evidence="3 4" type="primary">ispD</name>
    <name evidence="4" type="ORF">ENN51_01460</name>
</gene>
<comment type="catalytic activity">
    <reaction evidence="3">
        <text>2-C-methyl-D-erythritol 4-phosphate + CTP + H(+) = 4-CDP-2-C-methyl-D-erythritol + diphosphate</text>
        <dbReference type="Rhea" id="RHEA:13429"/>
        <dbReference type="ChEBI" id="CHEBI:15378"/>
        <dbReference type="ChEBI" id="CHEBI:33019"/>
        <dbReference type="ChEBI" id="CHEBI:37563"/>
        <dbReference type="ChEBI" id="CHEBI:57823"/>
        <dbReference type="ChEBI" id="CHEBI:58262"/>
        <dbReference type="EC" id="2.7.7.60"/>
    </reaction>
</comment>
<feature type="site" description="Positions MEP for the nucleophilic attack" evidence="3">
    <location>
        <position position="203"/>
    </location>
</feature>
<dbReference type="GO" id="GO:0019288">
    <property type="term" value="P:isopentenyl diphosphate biosynthetic process, methylerythritol 4-phosphate pathway"/>
    <property type="evidence" value="ECO:0007669"/>
    <property type="project" value="UniProtKB-UniRule"/>
</dbReference>
<dbReference type="Gene3D" id="3.90.550.10">
    <property type="entry name" value="Spore Coat Polysaccharide Biosynthesis Protein SpsA, Chain A"/>
    <property type="match status" value="1"/>
</dbReference>
<feature type="site" description="Transition state stabilizer" evidence="3">
    <location>
        <position position="22"/>
    </location>
</feature>
<keyword evidence="3" id="KW-0414">Isoprene biosynthesis</keyword>
<comment type="function">
    <text evidence="3">Catalyzes the formation of 4-diphosphocytidyl-2-C-methyl-D-erythritol from CTP and 2-C-methyl-D-erythritol 4-phosphate (MEP).</text>
</comment>
<name>A0A7V0T4T4_UNCW3</name>
<dbReference type="EMBL" id="DSBX01000054">
    <property type="protein sequence ID" value="HDQ98943.1"/>
    <property type="molecule type" value="Genomic_DNA"/>
</dbReference>
<keyword evidence="2 3" id="KW-0548">Nucleotidyltransferase</keyword>
<sequence>MPARDWGIILAAGRGTRFGRPKQFRRVNGRPLLWYSLRAFNQCPAVSGWTVVTLPERVAAVRRLCRTSGIHRLVAVIAGGETRRESVARGLATLPERGRVAVHDAARPLLTPAMLAAGFAAAGRLPAAYAAPVTDTLKRANGGRIIGTVDRTGLWAVQTPQFFPLPLLRRAHAAGAEATDDCRLVELLGIRPRLIPAPGPNIKVTFPADIALVKALL</sequence>
<reference evidence="4" key="1">
    <citation type="journal article" date="2020" name="mSystems">
        <title>Genome- and Community-Level Interaction Insights into Carbon Utilization and Element Cycling Functions of Hydrothermarchaeota in Hydrothermal Sediment.</title>
        <authorList>
            <person name="Zhou Z."/>
            <person name="Liu Y."/>
            <person name="Xu W."/>
            <person name="Pan J."/>
            <person name="Luo Z.H."/>
            <person name="Li M."/>
        </authorList>
    </citation>
    <scope>NUCLEOTIDE SEQUENCE [LARGE SCALE GENOMIC DNA]</scope>
    <source>
        <strain evidence="4">SpSt-1182</strain>
    </source>
</reference>
<comment type="caution">
    <text evidence="4">The sequence shown here is derived from an EMBL/GenBank/DDBJ whole genome shotgun (WGS) entry which is preliminary data.</text>
</comment>
<protein>
    <recommendedName>
        <fullName evidence="3">2-C-methyl-D-erythritol 4-phosphate cytidylyltransferase</fullName>
        <ecNumber evidence="3">2.7.7.60</ecNumber>
    </recommendedName>
    <alternativeName>
        <fullName evidence="3">4-diphosphocytidyl-2C-methyl-D-erythritol synthase</fullName>
    </alternativeName>
    <alternativeName>
        <fullName evidence="3">MEP cytidylyltransferase</fullName>
        <shortName evidence="3">MCT</shortName>
    </alternativeName>
</protein>
<dbReference type="UniPathway" id="UPA00056">
    <property type="reaction ID" value="UER00093"/>
</dbReference>
<dbReference type="HAMAP" id="MF_00108">
    <property type="entry name" value="IspD"/>
    <property type="match status" value="1"/>
</dbReference>
<feature type="site" description="Transition state stabilizer" evidence="3">
    <location>
        <position position="17"/>
    </location>
</feature>
<evidence type="ECO:0000256" key="3">
    <source>
        <dbReference type="HAMAP-Rule" id="MF_00108"/>
    </source>
</evidence>
<dbReference type="PANTHER" id="PTHR32125">
    <property type="entry name" value="2-C-METHYL-D-ERYTHRITOL 4-PHOSPHATE CYTIDYLYLTRANSFERASE, CHLOROPLASTIC"/>
    <property type="match status" value="1"/>
</dbReference>
<evidence type="ECO:0000313" key="4">
    <source>
        <dbReference type="EMBL" id="HDQ98943.1"/>
    </source>
</evidence>
<dbReference type="CDD" id="cd02516">
    <property type="entry name" value="CDP-ME_synthetase"/>
    <property type="match status" value="1"/>
</dbReference>
<dbReference type="SUPFAM" id="SSF53448">
    <property type="entry name" value="Nucleotide-diphospho-sugar transferases"/>
    <property type="match status" value="1"/>
</dbReference>
<dbReference type="InterPro" id="IPR034683">
    <property type="entry name" value="IspD/TarI"/>
</dbReference>
<accession>A0A7V0T4T4</accession>
<comment type="similarity">
    <text evidence="3">Belongs to the IspD/TarI cytidylyltransferase family. IspD subfamily.</text>
</comment>
<evidence type="ECO:0000256" key="2">
    <source>
        <dbReference type="ARBA" id="ARBA00022695"/>
    </source>
</evidence>
<dbReference type="GO" id="GO:0050518">
    <property type="term" value="F:2-C-methyl-D-erythritol 4-phosphate cytidylyltransferase activity"/>
    <property type="evidence" value="ECO:0007669"/>
    <property type="project" value="UniProtKB-UniRule"/>
</dbReference>
<dbReference type="FunFam" id="3.90.550.10:FF:000003">
    <property type="entry name" value="2-C-methyl-D-erythritol 4-phosphate cytidylyltransferase"/>
    <property type="match status" value="1"/>
</dbReference>
<organism evidence="4">
    <name type="scientific">candidate division WOR-3 bacterium</name>
    <dbReference type="NCBI Taxonomy" id="2052148"/>
    <lineage>
        <taxon>Bacteria</taxon>
        <taxon>Bacteria division WOR-3</taxon>
    </lineage>
</organism>
<dbReference type="AlphaFoldDB" id="A0A7V0T4T4"/>